<dbReference type="AlphaFoldDB" id="A0A562STB8"/>
<evidence type="ECO:0000313" key="3">
    <source>
        <dbReference type="EMBL" id="TWI84491.1"/>
    </source>
</evidence>
<name>A0A562STB8_CHIJA</name>
<feature type="chain" id="PRO_5021809617" description="Polysaccharide lyase 14 domain-containing protein" evidence="1">
    <location>
        <begin position="29"/>
        <end position="293"/>
    </location>
</feature>
<organism evidence="3 4">
    <name type="scientific">Chitinophaga japonensis</name>
    <name type="common">Flexibacter japonensis</name>
    <dbReference type="NCBI Taxonomy" id="104662"/>
    <lineage>
        <taxon>Bacteria</taxon>
        <taxon>Pseudomonadati</taxon>
        <taxon>Bacteroidota</taxon>
        <taxon>Chitinophagia</taxon>
        <taxon>Chitinophagales</taxon>
        <taxon>Chitinophagaceae</taxon>
        <taxon>Chitinophaga</taxon>
    </lineage>
</organism>
<evidence type="ECO:0000256" key="1">
    <source>
        <dbReference type="SAM" id="SignalP"/>
    </source>
</evidence>
<dbReference type="Gene3D" id="2.60.120.200">
    <property type="match status" value="1"/>
</dbReference>
<dbReference type="PANTHER" id="PTHR40124:SF1">
    <property type="entry name" value="DISAGGREGATASE RELATED REPEAT PROTEIN"/>
    <property type="match status" value="1"/>
</dbReference>
<dbReference type="Pfam" id="PF21294">
    <property type="entry name" value="Polysacc_lyase_14"/>
    <property type="match status" value="1"/>
</dbReference>
<feature type="signal peptide" evidence="1">
    <location>
        <begin position="1"/>
        <end position="28"/>
    </location>
</feature>
<feature type="domain" description="Polysaccharide lyase 14" evidence="2">
    <location>
        <begin position="122"/>
        <end position="286"/>
    </location>
</feature>
<dbReference type="Proteomes" id="UP000316778">
    <property type="component" value="Unassembled WGS sequence"/>
</dbReference>
<accession>A0A562STB8</accession>
<keyword evidence="4" id="KW-1185">Reference proteome</keyword>
<evidence type="ECO:0000313" key="4">
    <source>
        <dbReference type="Proteomes" id="UP000316778"/>
    </source>
</evidence>
<reference evidence="3 4" key="1">
    <citation type="journal article" date="2013" name="Stand. Genomic Sci.">
        <title>Genomic Encyclopedia of Type Strains, Phase I: The one thousand microbial genomes (KMG-I) project.</title>
        <authorList>
            <person name="Kyrpides N.C."/>
            <person name="Woyke T."/>
            <person name="Eisen J.A."/>
            <person name="Garrity G."/>
            <person name="Lilburn T.G."/>
            <person name="Beck B.J."/>
            <person name="Whitman W.B."/>
            <person name="Hugenholtz P."/>
            <person name="Klenk H.P."/>
        </authorList>
    </citation>
    <scope>NUCLEOTIDE SEQUENCE [LARGE SCALE GENOMIC DNA]</scope>
    <source>
        <strain evidence="3 4">DSM 13484</strain>
    </source>
</reference>
<keyword evidence="1" id="KW-0732">Signal</keyword>
<dbReference type="InterPro" id="IPR048958">
    <property type="entry name" value="Polysacc_lyase_14"/>
</dbReference>
<dbReference type="RefSeq" id="WP_145718187.1">
    <property type="nucleotide sequence ID" value="NZ_BAAAFY010000002.1"/>
</dbReference>
<proteinExistence type="predicted"/>
<gene>
    <name evidence="3" type="ORF">LX66_4861</name>
</gene>
<dbReference type="PANTHER" id="PTHR40124">
    <property type="match status" value="1"/>
</dbReference>
<comment type="caution">
    <text evidence="3">The sequence shown here is derived from an EMBL/GenBank/DDBJ whole genome shotgun (WGS) entry which is preliminary data.</text>
</comment>
<sequence length="293" mass="32174">MKPCEKFLKSASLLALLGVMTVSCSREAATEQLTGPGADAATAAGDVQASAIYSTWSVNWDNYTHGATYTRSMAEGDFGNVSSWVDSRAMISNDDLRITLLKNALSGAGGVIANIDVSDGSAYEMDYDIRFHSQFDWSRGGKVGFGFSVGDGNTGGDPGWDGNGGSLRLMWYQTDAGRVFFQPYIYYKDQPGQYGDTFGKSYPSSGSLNRGQTYHVHMYIKSNTGSNTNGHVQIVIDGTVVLDTDIRWTTNDSKRLIRKVTFHTFRGGSQSYWESSTDGYIYYDNLWVHKISN</sequence>
<evidence type="ECO:0000259" key="2">
    <source>
        <dbReference type="Pfam" id="PF21294"/>
    </source>
</evidence>
<dbReference type="EMBL" id="VLLG01000005">
    <property type="protein sequence ID" value="TWI84491.1"/>
    <property type="molecule type" value="Genomic_DNA"/>
</dbReference>
<dbReference type="OrthoDB" id="1329056at2"/>
<dbReference type="PROSITE" id="PS51257">
    <property type="entry name" value="PROKAR_LIPOPROTEIN"/>
    <property type="match status" value="1"/>
</dbReference>
<protein>
    <recommendedName>
        <fullName evidence="2">Polysaccharide lyase 14 domain-containing protein</fullName>
    </recommendedName>
</protein>